<dbReference type="InParanoid" id="A0A2P5CPG8"/>
<keyword evidence="2" id="KW-1185">Reference proteome</keyword>
<accession>A0A2P5CPG8</accession>
<protein>
    <submittedName>
        <fullName evidence="1">Uncharacterized protein</fullName>
    </submittedName>
</protein>
<evidence type="ECO:0000313" key="2">
    <source>
        <dbReference type="Proteomes" id="UP000237000"/>
    </source>
</evidence>
<gene>
    <name evidence="1" type="ORF">TorRG33x02_277540</name>
</gene>
<comment type="caution">
    <text evidence="1">The sequence shown here is derived from an EMBL/GenBank/DDBJ whole genome shotgun (WGS) entry which is preliminary data.</text>
</comment>
<reference evidence="2" key="1">
    <citation type="submission" date="2016-06" db="EMBL/GenBank/DDBJ databases">
        <title>Parallel loss of symbiosis genes in relatives of nitrogen-fixing non-legume Parasponia.</title>
        <authorList>
            <person name="Van Velzen R."/>
            <person name="Holmer R."/>
            <person name="Bu F."/>
            <person name="Rutten L."/>
            <person name="Van Zeijl A."/>
            <person name="Liu W."/>
            <person name="Santuari L."/>
            <person name="Cao Q."/>
            <person name="Sharma T."/>
            <person name="Shen D."/>
            <person name="Roswanjaya Y."/>
            <person name="Wardhani T."/>
            <person name="Kalhor M.S."/>
            <person name="Jansen J."/>
            <person name="Van den Hoogen J."/>
            <person name="Gungor B."/>
            <person name="Hartog M."/>
            <person name="Hontelez J."/>
            <person name="Verver J."/>
            <person name="Yang W.-C."/>
            <person name="Schijlen E."/>
            <person name="Repin R."/>
            <person name="Schilthuizen M."/>
            <person name="Schranz E."/>
            <person name="Heidstra R."/>
            <person name="Miyata K."/>
            <person name="Fedorova E."/>
            <person name="Kohlen W."/>
            <person name="Bisseling T."/>
            <person name="Smit S."/>
            <person name="Geurts R."/>
        </authorList>
    </citation>
    <scope>NUCLEOTIDE SEQUENCE [LARGE SCALE GENOMIC DNA]</scope>
    <source>
        <strain evidence="2">cv. RG33-2</strain>
    </source>
</reference>
<dbReference type="AlphaFoldDB" id="A0A2P5CPG8"/>
<organism evidence="1 2">
    <name type="scientific">Trema orientale</name>
    <name type="common">Charcoal tree</name>
    <name type="synonym">Celtis orientalis</name>
    <dbReference type="NCBI Taxonomy" id="63057"/>
    <lineage>
        <taxon>Eukaryota</taxon>
        <taxon>Viridiplantae</taxon>
        <taxon>Streptophyta</taxon>
        <taxon>Embryophyta</taxon>
        <taxon>Tracheophyta</taxon>
        <taxon>Spermatophyta</taxon>
        <taxon>Magnoliopsida</taxon>
        <taxon>eudicotyledons</taxon>
        <taxon>Gunneridae</taxon>
        <taxon>Pentapetalae</taxon>
        <taxon>rosids</taxon>
        <taxon>fabids</taxon>
        <taxon>Rosales</taxon>
        <taxon>Cannabaceae</taxon>
        <taxon>Trema</taxon>
    </lineage>
</organism>
<name>A0A2P5CPG8_TREOI</name>
<dbReference type="OrthoDB" id="10446896at2759"/>
<dbReference type="EMBL" id="JXTC01000342">
    <property type="protein sequence ID" value="PON62928.1"/>
    <property type="molecule type" value="Genomic_DNA"/>
</dbReference>
<proteinExistence type="predicted"/>
<evidence type="ECO:0000313" key="1">
    <source>
        <dbReference type="EMBL" id="PON62928.1"/>
    </source>
</evidence>
<dbReference type="Proteomes" id="UP000237000">
    <property type="component" value="Unassembled WGS sequence"/>
</dbReference>
<sequence>MVPEIRRRSLVLGESGEDSETLWLSGETLGGKEAVMAEDARGGRARVAVALAVVVRIGGEIAGPEDVVLVELVAGAGAGAGSSSVIGRRVGERAEEAVGGCGLLVADSGLSGYVHYGFGSGRFDWSLFCFRKNVL</sequence>